<dbReference type="Pfam" id="PF23090">
    <property type="entry name" value="MBTPS1_4th"/>
    <property type="match status" value="1"/>
</dbReference>
<keyword evidence="2" id="KW-0378">Hydrolase</keyword>
<feature type="domain" description="MBTPS1 fourth" evidence="4">
    <location>
        <begin position="80"/>
        <end position="271"/>
    </location>
</feature>
<keyword evidence="2" id="KW-0720">Serine protease</keyword>
<gene>
    <name evidence="6" type="primary">MBTPS1</name>
    <name evidence="6" type="ORF">XENOCAPTIV_012435</name>
</gene>
<organism evidence="6 7">
    <name type="scientific">Xenoophorus captivus</name>
    <dbReference type="NCBI Taxonomy" id="1517983"/>
    <lineage>
        <taxon>Eukaryota</taxon>
        <taxon>Metazoa</taxon>
        <taxon>Chordata</taxon>
        <taxon>Craniata</taxon>
        <taxon>Vertebrata</taxon>
        <taxon>Euteleostomi</taxon>
        <taxon>Actinopterygii</taxon>
        <taxon>Neopterygii</taxon>
        <taxon>Teleostei</taxon>
        <taxon>Neoteleostei</taxon>
        <taxon>Acanthomorphata</taxon>
        <taxon>Ovalentaria</taxon>
        <taxon>Atherinomorphae</taxon>
        <taxon>Cyprinodontiformes</taxon>
        <taxon>Goodeidae</taxon>
        <taxon>Xenoophorus</taxon>
    </lineage>
</organism>
<dbReference type="Proteomes" id="UP001434883">
    <property type="component" value="Unassembled WGS sequence"/>
</dbReference>
<reference evidence="6 7" key="1">
    <citation type="submission" date="2021-06" db="EMBL/GenBank/DDBJ databases">
        <authorList>
            <person name="Palmer J.M."/>
        </authorList>
    </citation>
    <scope>NUCLEOTIDE SEQUENCE [LARGE SCALE GENOMIC DNA]</scope>
    <source>
        <strain evidence="6 7">XC_2019</strain>
        <tissue evidence="6">Muscle</tissue>
    </source>
</reference>
<evidence type="ECO:0000313" key="6">
    <source>
        <dbReference type="EMBL" id="MEQ2208710.1"/>
    </source>
</evidence>
<evidence type="ECO:0000256" key="2">
    <source>
        <dbReference type="ARBA" id="ARBA00022825"/>
    </source>
</evidence>
<keyword evidence="7" id="KW-1185">Reference proteome</keyword>
<comment type="caution">
    <text evidence="6">The sequence shown here is derived from an EMBL/GenBank/DDBJ whole genome shotgun (WGS) entry which is preliminary data.</text>
</comment>
<dbReference type="InterPro" id="IPR057060">
    <property type="entry name" value="MBTPS1_3rd"/>
</dbReference>
<dbReference type="PANTHER" id="PTHR43806">
    <property type="entry name" value="PEPTIDASE S8"/>
    <property type="match status" value="1"/>
</dbReference>
<protein>
    <submittedName>
        <fullName evidence="6">Membrane-bound transcription factor site-1 protease</fullName>
    </submittedName>
</protein>
<evidence type="ECO:0000256" key="1">
    <source>
        <dbReference type="ARBA" id="ARBA00022670"/>
    </source>
</evidence>
<evidence type="ECO:0000256" key="3">
    <source>
        <dbReference type="SAM" id="MobiDB-lite"/>
    </source>
</evidence>
<dbReference type="InterPro" id="IPR057032">
    <property type="entry name" value="MBTPS1_4th"/>
</dbReference>
<accession>A0ABV0RKN2</accession>
<dbReference type="PANTHER" id="PTHR43806:SF7">
    <property type="entry name" value="MEMBRANE-BOUND TRANSCRIPTION FACTOR SITE-1 PROTEASE"/>
    <property type="match status" value="1"/>
</dbReference>
<keyword evidence="1 6" id="KW-0645">Protease</keyword>
<evidence type="ECO:0000259" key="4">
    <source>
        <dbReference type="Pfam" id="PF23090"/>
    </source>
</evidence>
<dbReference type="Pfam" id="PF23094">
    <property type="entry name" value="MBTPS1_3rd"/>
    <property type="match status" value="1"/>
</dbReference>
<proteinExistence type="predicted"/>
<dbReference type="InterPro" id="IPR050131">
    <property type="entry name" value="Peptidase_S8_subtilisin-like"/>
</dbReference>
<feature type="region of interest" description="Disordered" evidence="3">
    <location>
        <begin position="268"/>
        <end position="294"/>
    </location>
</feature>
<dbReference type="EMBL" id="JAHRIN010050674">
    <property type="protein sequence ID" value="MEQ2208710.1"/>
    <property type="molecule type" value="Genomic_DNA"/>
</dbReference>
<dbReference type="GO" id="GO:0006508">
    <property type="term" value="P:proteolysis"/>
    <property type="evidence" value="ECO:0007669"/>
    <property type="project" value="UniProtKB-KW"/>
</dbReference>
<dbReference type="GO" id="GO:0008233">
    <property type="term" value="F:peptidase activity"/>
    <property type="evidence" value="ECO:0007669"/>
    <property type="project" value="UniProtKB-KW"/>
</dbReference>
<name>A0ABV0RKN2_9TELE</name>
<feature type="domain" description="MBTPS1 third" evidence="5">
    <location>
        <begin position="6"/>
        <end position="68"/>
    </location>
</feature>
<evidence type="ECO:0000313" key="7">
    <source>
        <dbReference type="Proteomes" id="UP001434883"/>
    </source>
</evidence>
<sequence length="294" mass="32664">MLNSFQPIWQPYLPQNGDNIDVAISYSPVLWPWAGYLAVSISVAKKAASWEGIAQGHVMVTVASPAENDGLRVMLLCFLVGTLLMVDSEEEYFPEEITKLRRDIDNGLSLIIFSDWYNTSVMRKVKFYDENTRQWWMPDTGGANVPALNDLISVWGMAFSDGLYEGDFTLADHDMYYASGCSIARFPEDGIVIAKNLKDQGLEVLKQETAVVEGVPILGLYQTHSEGGGRIALYGDSNCIDDSHRQKDCFWLLDALLQYTSYTMTPPSLSHSHSRVAPPAGAEQPLPQRLEGEG</sequence>
<evidence type="ECO:0000259" key="5">
    <source>
        <dbReference type="Pfam" id="PF23094"/>
    </source>
</evidence>